<comment type="catalytic activity">
    <reaction evidence="10 12">
        <text>ATP + H2O = ADP + phosphate + H(+)</text>
        <dbReference type="Rhea" id="RHEA:13065"/>
        <dbReference type="ChEBI" id="CHEBI:15377"/>
        <dbReference type="ChEBI" id="CHEBI:15378"/>
        <dbReference type="ChEBI" id="CHEBI:30616"/>
        <dbReference type="ChEBI" id="CHEBI:43474"/>
        <dbReference type="ChEBI" id="CHEBI:456216"/>
    </reaction>
</comment>
<dbReference type="GO" id="GO:0043022">
    <property type="term" value="F:ribosome binding"/>
    <property type="evidence" value="ECO:0007669"/>
    <property type="project" value="UniProtKB-UniRule"/>
</dbReference>
<reference evidence="14 15" key="1">
    <citation type="submission" date="2018-12" db="EMBL/GenBank/DDBJ databases">
        <authorList>
            <person name="Chong R.A."/>
        </authorList>
    </citation>
    <scope>NUCLEOTIDE SEQUENCE [LARGE SCALE GENOMIC DNA]</scope>
    <source>
        <strain evidence="14 15">Msa</strain>
    </source>
</reference>
<dbReference type="Pfam" id="PF00005">
    <property type="entry name" value="ABC_tran"/>
    <property type="match status" value="2"/>
</dbReference>
<evidence type="ECO:0000259" key="13">
    <source>
        <dbReference type="PROSITE" id="PS50893"/>
    </source>
</evidence>
<dbReference type="Pfam" id="PF12848">
    <property type="entry name" value="ABC_tran_Xtn"/>
    <property type="match status" value="1"/>
</dbReference>
<dbReference type="InterPro" id="IPR003439">
    <property type="entry name" value="ABC_transporter-like_ATP-bd"/>
</dbReference>
<dbReference type="SMART" id="SM00382">
    <property type="entry name" value="AAA"/>
    <property type="match status" value="2"/>
</dbReference>
<dbReference type="InterPro" id="IPR051309">
    <property type="entry name" value="ABCF_ATPase"/>
</dbReference>
<evidence type="ECO:0000313" key="14">
    <source>
        <dbReference type="EMBL" id="QCI23893.1"/>
    </source>
</evidence>
<dbReference type="InterPro" id="IPR027417">
    <property type="entry name" value="P-loop_NTPase"/>
</dbReference>
<dbReference type="GO" id="GO:0016887">
    <property type="term" value="F:ATP hydrolysis activity"/>
    <property type="evidence" value="ECO:0007669"/>
    <property type="project" value="UniProtKB-UniRule"/>
</dbReference>
<feature type="binding site" evidence="12">
    <location>
        <begin position="322"/>
        <end position="329"/>
    </location>
    <ligand>
        <name>ATP</name>
        <dbReference type="ChEBI" id="CHEBI:30616"/>
        <label>2</label>
    </ligand>
</feature>
<feature type="domain" description="ABC transporter" evidence="13">
    <location>
        <begin position="4"/>
        <end position="222"/>
    </location>
</feature>
<dbReference type="AlphaFoldDB" id="A0A4D6Y5Q3"/>
<evidence type="ECO:0000256" key="10">
    <source>
        <dbReference type="ARBA" id="ARBA00049360"/>
    </source>
</evidence>
<dbReference type="EMBL" id="CP034864">
    <property type="protein sequence ID" value="QCI23893.1"/>
    <property type="molecule type" value="Genomic_DNA"/>
</dbReference>
<keyword evidence="8 12" id="KW-0238">DNA-binding</keyword>
<dbReference type="PROSITE" id="PS00211">
    <property type="entry name" value="ABC_TRANSPORTER_1"/>
    <property type="match status" value="1"/>
</dbReference>
<dbReference type="FunFam" id="3.40.50.300:FF:000011">
    <property type="entry name" value="Putative ABC transporter ATP-binding component"/>
    <property type="match status" value="1"/>
</dbReference>
<keyword evidence="5 12" id="KW-0227">DNA damage</keyword>
<sequence length="598" mass="69419">MSLINIKDAFLSFSNLEILKNSTLSIYKNERVCLIGKNGTGKSTVLKVIDQQQELDFGHVIYKKNLKISYLQQENPKNLNISLYDFISSGCQKNHLIKKQSNQESIQIEKIIHLIKLDKNTLLSELSGGLLRKATLGRVLIGEPDVLLLDEPTNHLDIKTVKWLETFLKKFSGSILFVSHDRKFIQNISTRIVDLDRGKLISWPGNYKNFIKLKNESINLEKIQKKLFDKNLEKEEKWIRKSPKARSTRNEGRVKNLKILRKEYEDYKTIEKFNNIKINESKKNLGKIIFKLENIEYFINNNIIIRNFSSIIQHGDKLGLIGDNGCGKSTLIKILLGKKKPKKGNIYTGSTLKISYFDQNRSSLDLNKSIIDNISYGKEKIFMNGKEQHIIGYLKNFLFKPYQLQSLVKTLSGGECNRLMLARLFLKPSNVLILDEPTNDLDLDTLALIEKIIINYKGTVIIVSHDEEFINNTVNKCWLFKNNGIIETHAGNYEFLKKIDNNFKKKSKQDTLSKKNITVKIKNNSLKILNQTLYQIEKIELKIKNLQQIINEPNFFKKKLEEKLPILQMLSTEEKKLKKNIIYWEQLEESIHKKNKNI</sequence>
<evidence type="ECO:0000256" key="9">
    <source>
        <dbReference type="ARBA" id="ARBA00023204"/>
    </source>
</evidence>
<comment type="similarity">
    <text evidence="1">Belongs to the ABC transporter superfamily. Drug exporter-2 (TC 3.A.1.117) family.</text>
</comment>
<dbReference type="FunFam" id="3.40.50.300:FF:000309">
    <property type="entry name" value="ABC transporter ATP-binding protein"/>
    <property type="match status" value="1"/>
</dbReference>
<feature type="binding site" evidence="12">
    <location>
        <begin position="36"/>
        <end position="43"/>
    </location>
    <ligand>
        <name>ATP</name>
        <dbReference type="ChEBI" id="CHEBI:30616"/>
        <label>1</label>
    </ligand>
</feature>
<dbReference type="PROSITE" id="PS50893">
    <property type="entry name" value="ABC_TRANSPORTER_2"/>
    <property type="match status" value="2"/>
</dbReference>
<evidence type="ECO:0000256" key="12">
    <source>
        <dbReference type="HAMAP-Rule" id="MF_00848"/>
    </source>
</evidence>
<evidence type="ECO:0000313" key="15">
    <source>
        <dbReference type="Proteomes" id="UP000298745"/>
    </source>
</evidence>
<dbReference type="GO" id="GO:0006281">
    <property type="term" value="P:DNA repair"/>
    <property type="evidence" value="ECO:0007669"/>
    <property type="project" value="UniProtKB-KW"/>
</dbReference>
<comment type="subcellular location">
    <subcellularLocation>
        <location evidence="12">Cytoplasm</location>
    </subcellularLocation>
    <text evidence="12">Associates with ribosomes.</text>
</comment>
<dbReference type="InterPro" id="IPR032781">
    <property type="entry name" value="ABC_tran_Xtn"/>
</dbReference>
<keyword evidence="2 12" id="KW-0963">Cytoplasm</keyword>
<feature type="domain" description="ABC transporter" evidence="13">
    <location>
        <begin position="290"/>
        <end position="508"/>
    </location>
</feature>
<dbReference type="InterPro" id="IPR043686">
    <property type="entry name" value="Uup"/>
</dbReference>
<evidence type="ECO:0000256" key="2">
    <source>
        <dbReference type="ARBA" id="ARBA00022490"/>
    </source>
</evidence>
<dbReference type="EC" id="3.6.1.-" evidence="12"/>
<comment type="similarity">
    <text evidence="11 12">Belongs to the ABC transporter superfamily. ABCF family. Uup subfamily.</text>
</comment>
<evidence type="ECO:0000256" key="8">
    <source>
        <dbReference type="ARBA" id="ARBA00023125"/>
    </source>
</evidence>
<keyword evidence="6 12" id="KW-0378">Hydrolase</keyword>
<evidence type="ECO:0000256" key="5">
    <source>
        <dbReference type="ARBA" id="ARBA00022763"/>
    </source>
</evidence>
<gene>
    <name evidence="12" type="primary">uup</name>
    <name evidence="14" type="ORF">D9V74_01720</name>
</gene>
<dbReference type="GO" id="GO:0003677">
    <property type="term" value="F:DNA binding"/>
    <property type="evidence" value="ECO:0007669"/>
    <property type="project" value="UniProtKB-UniRule"/>
</dbReference>
<dbReference type="GO" id="GO:0005524">
    <property type="term" value="F:ATP binding"/>
    <property type="evidence" value="ECO:0007669"/>
    <property type="project" value="UniProtKB-UniRule"/>
</dbReference>
<dbReference type="HAMAP" id="MF_00848">
    <property type="entry name" value="Uup"/>
    <property type="match status" value="1"/>
</dbReference>
<evidence type="ECO:0000256" key="11">
    <source>
        <dbReference type="ARBA" id="ARBA00061478"/>
    </source>
</evidence>
<dbReference type="GO" id="GO:0005737">
    <property type="term" value="C:cytoplasm"/>
    <property type="evidence" value="ECO:0007669"/>
    <property type="project" value="UniProtKB-SubCell"/>
</dbReference>
<keyword evidence="7 12" id="KW-0067">ATP-binding</keyword>
<evidence type="ECO:0000256" key="1">
    <source>
        <dbReference type="ARBA" id="ARBA00006526"/>
    </source>
</evidence>
<proteinExistence type="inferred from homology"/>
<keyword evidence="9 12" id="KW-0234">DNA repair</keyword>
<dbReference type="RefSeq" id="WP_158362711.1">
    <property type="nucleotide sequence ID" value="NZ_CP034864.1"/>
</dbReference>
<dbReference type="InterPro" id="IPR003593">
    <property type="entry name" value="AAA+_ATPase"/>
</dbReference>
<evidence type="ECO:0000256" key="6">
    <source>
        <dbReference type="ARBA" id="ARBA00022801"/>
    </source>
</evidence>
<dbReference type="CDD" id="cd03221">
    <property type="entry name" value="ABCF_EF-3"/>
    <property type="match status" value="2"/>
</dbReference>
<dbReference type="Gene3D" id="3.40.50.300">
    <property type="entry name" value="P-loop containing nucleotide triphosphate hydrolases"/>
    <property type="match status" value="2"/>
</dbReference>
<keyword evidence="4 12" id="KW-0547">Nucleotide-binding</keyword>
<dbReference type="InterPro" id="IPR017871">
    <property type="entry name" value="ABC_transporter-like_CS"/>
</dbReference>
<dbReference type="OrthoDB" id="9762051at2"/>
<name>A0A4D6Y5Q3_9GAMM</name>
<dbReference type="PANTHER" id="PTHR42855:SF1">
    <property type="entry name" value="ABC TRANSPORTER DOMAIN-CONTAINING PROTEIN"/>
    <property type="match status" value="1"/>
</dbReference>
<evidence type="ECO:0000256" key="7">
    <source>
        <dbReference type="ARBA" id="ARBA00022840"/>
    </source>
</evidence>
<comment type="function">
    <text evidence="12">Probably plays a role in ribosome assembly or function. May be involved in resolution of branched DNA intermediates that result from template switching in postreplication gaps. Binds DNA and has ATPase activity.</text>
</comment>
<evidence type="ECO:0000256" key="4">
    <source>
        <dbReference type="ARBA" id="ARBA00022741"/>
    </source>
</evidence>
<dbReference type="SUPFAM" id="SSF52540">
    <property type="entry name" value="P-loop containing nucleoside triphosphate hydrolases"/>
    <property type="match status" value="2"/>
</dbReference>
<dbReference type="Proteomes" id="UP000298745">
    <property type="component" value="Chromosome"/>
</dbReference>
<evidence type="ECO:0000256" key="3">
    <source>
        <dbReference type="ARBA" id="ARBA00022737"/>
    </source>
</evidence>
<protein>
    <recommendedName>
        <fullName evidence="12">ATP-binding protein Uup</fullName>
        <ecNumber evidence="12">3.6.1.-</ecNumber>
    </recommendedName>
</protein>
<reference evidence="14 15" key="2">
    <citation type="submission" date="2019-05" db="EMBL/GenBank/DDBJ databases">
        <title>Genome evolution of the obligate endosymbiont Buchnera aphidicola.</title>
        <authorList>
            <person name="Moran N.A."/>
        </authorList>
    </citation>
    <scope>NUCLEOTIDE SEQUENCE [LARGE SCALE GENOMIC DNA]</scope>
    <source>
        <strain evidence="14 15">Msa</strain>
    </source>
</reference>
<accession>A0A4D6Y5Q3</accession>
<organism evidence="14 15">
    <name type="scientific">Buchnera aphidicola</name>
    <name type="common">Macrosiphoniella sanborni</name>
    <dbReference type="NCBI Taxonomy" id="1241865"/>
    <lineage>
        <taxon>Bacteria</taxon>
        <taxon>Pseudomonadati</taxon>
        <taxon>Pseudomonadota</taxon>
        <taxon>Gammaproteobacteria</taxon>
        <taxon>Enterobacterales</taxon>
        <taxon>Erwiniaceae</taxon>
        <taxon>Buchnera</taxon>
    </lineage>
</organism>
<dbReference type="PANTHER" id="PTHR42855">
    <property type="entry name" value="ABC TRANSPORTER ATP-BINDING SUBUNIT"/>
    <property type="match status" value="1"/>
</dbReference>
<keyword evidence="3 12" id="KW-0677">Repeat</keyword>